<evidence type="ECO:0000313" key="1">
    <source>
        <dbReference type="EMBL" id="AFX93356.1"/>
    </source>
</evidence>
<accession>A0A075BET7</accession>
<dbReference type="InterPro" id="IPR058640">
    <property type="entry name" value="Phi812_tail_tube"/>
</dbReference>
<dbReference type="SMR" id="A0A075BET7"/>
<protein>
    <submittedName>
        <fullName evidence="1">Structural protein</fullName>
    </submittedName>
</protein>
<dbReference type="KEGG" id="vg:22276502"/>
<evidence type="ECO:0000313" key="2">
    <source>
        <dbReference type="Proteomes" id="UP000028568"/>
    </source>
</evidence>
<dbReference type="RefSeq" id="YP_009098239.1">
    <property type="nucleotide sequence ID" value="NC_025417.1"/>
</dbReference>
<dbReference type="Proteomes" id="UP000028568">
    <property type="component" value="Segment"/>
</dbReference>
<name>A0A075BET7_9CAUD</name>
<reference evidence="1 2" key="1">
    <citation type="journal article" date="2014" name="PLoS ONE">
        <title>Improving the Safety of Staphylococcus aureus Polyvalent Phages by Their Production on a Staphylococcus xylosus Strain.</title>
        <authorList>
            <person name="El Haddad L."/>
            <person name="Ben Abdallah N."/>
            <person name="Plante P.L."/>
            <person name="Dumaresq J."/>
            <person name="Katsarava R."/>
            <person name="Labrie S."/>
            <person name="Corbeil J."/>
            <person name="St-Gelais D."/>
            <person name="Moineau S."/>
        </authorList>
    </citation>
    <scope>NUCLEOTIDE SEQUENCE [LARGE SCALE GENOMIC DNA]</scope>
</reference>
<sequence>MASEAKQTVHTGNTVLLMIKGKPVGRAQSASGQREYGTTGVYEIGSIMPQEHVYLRYEGTITVERLRMKKENFADLGYASLGEEILKKDIIDILVVDNLTKQVIISYHGCSANNYNETWQTNEIVTEEIEFSYLTASDKART</sequence>
<proteinExistence type="predicted"/>
<dbReference type="GeneID" id="22276502"/>
<dbReference type="EMBL" id="KC012913">
    <property type="protein sequence ID" value="AFX93356.1"/>
    <property type="molecule type" value="Genomic_DNA"/>
</dbReference>
<organism evidence="1 2">
    <name type="scientific">Staphylococcus phage Team1</name>
    <dbReference type="NCBI Taxonomy" id="1262512"/>
    <lineage>
        <taxon>Viruses</taxon>
        <taxon>Duplodnaviria</taxon>
        <taxon>Heunggongvirae</taxon>
        <taxon>Uroviricota</taxon>
        <taxon>Caudoviricetes</taxon>
        <taxon>Herelleviridae</taxon>
        <taxon>Twortvirinae</taxon>
        <taxon>Kayvirus</taxon>
        <taxon>Kayvirus G1</taxon>
    </lineage>
</organism>
<dbReference type="Pfam" id="PF26461">
    <property type="entry name" value="Phi812_tail_tube"/>
    <property type="match status" value="1"/>
</dbReference>